<name>A0A438JYN7_VITVI</name>
<accession>A0A438JYN7</accession>
<proteinExistence type="predicted"/>
<evidence type="ECO:0000313" key="1">
    <source>
        <dbReference type="EMBL" id="RVX14081.1"/>
    </source>
</evidence>
<organism evidence="1 2">
    <name type="scientific">Vitis vinifera</name>
    <name type="common">Grape</name>
    <dbReference type="NCBI Taxonomy" id="29760"/>
    <lineage>
        <taxon>Eukaryota</taxon>
        <taxon>Viridiplantae</taxon>
        <taxon>Streptophyta</taxon>
        <taxon>Embryophyta</taxon>
        <taxon>Tracheophyta</taxon>
        <taxon>Spermatophyta</taxon>
        <taxon>Magnoliopsida</taxon>
        <taxon>eudicotyledons</taxon>
        <taxon>Gunneridae</taxon>
        <taxon>Pentapetalae</taxon>
        <taxon>rosids</taxon>
        <taxon>Vitales</taxon>
        <taxon>Vitaceae</taxon>
        <taxon>Viteae</taxon>
        <taxon>Vitis</taxon>
    </lineage>
</organism>
<dbReference type="Proteomes" id="UP000288805">
    <property type="component" value="Unassembled WGS sequence"/>
</dbReference>
<dbReference type="AlphaFoldDB" id="A0A438JYN7"/>
<gene>
    <name evidence="1" type="ORF">CK203_011452</name>
</gene>
<evidence type="ECO:0000313" key="2">
    <source>
        <dbReference type="Proteomes" id="UP000288805"/>
    </source>
</evidence>
<sequence length="51" mass="6097">MVLSKLNFNPERYFDQINLQKILDFPIQFKLTKLLGAMRKEEDHIDFPTLS</sequence>
<protein>
    <submittedName>
        <fullName evidence="1">Uncharacterized protein</fullName>
    </submittedName>
</protein>
<dbReference type="EMBL" id="QGNW01000022">
    <property type="protein sequence ID" value="RVX14081.1"/>
    <property type="molecule type" value="Genomic_DNA"/>
</dbReference>
<reference evidence="1 2" key="1">
    <citation type="journal article" date="2018" name="PLoS Genet.">
        <title>Population sequencing reveals clonal diversity and ancestral inbreeding in the grapevine cultivar Chardonnay.</title>
        <authorList>
            <person name="Roach M.J."/>
            <person name="Johnson D.L."/>
            <person name="Bohlmann J."/>
            <person name="van Vuuren H.J."/>
            <person name="Jones S.J."/>
            <person name="Pretorius I.S."/>
            <person name="Schmidt S.A."/>
            <person name="Borneman A.R."/>
        </authorList>
    </citation>
    <scope>NUCLEOTIDE SEQUENCE [LARGE SCALE GENOMIC DNA]</scope>
    <source>
        <strain evidence="2">cv. Chardonnay</strain>
        <tissue evidence="1">Leaf</tissue>
    </source>
</reference>
<comment type="caution">
    <text evidence="1">The sequence shown here is derived from an EMBL/GenBank/DDBJ whole genome shotgun (WGS) entry which is preliminary data.</text>
</comment>